<dbReference type="InterPro" id="IPR036249">
    <property type="entry name" value="Thioredoxin-like_sf"/>
</dbReference>
<dbReference type="InterPro" id="IPR000889">
    <property type="entry name" value="Glutathione_peroxidase"/>
</dbReference>
<organism evidence="7 8">
    <name type="scientific">Cyclospora cayetanensis</name>
    <dbReference type="NCBI Taxonomy" id="88456"/>
    <lineage>
        <taxon>Eukaryota</taxon>
        <taxon>Sar</taxon>
        <taxon>Alveolata</taxon>
        <taxon>Apicomplexa</taxon>
        <taxon>Conoidasida</taxon>
        <taxon>Coccidia</taxon>
        <taxon>Eucoccidiorida</taxon>
        <taxon>Eimeriorina</taxon>
        <taxon>Eimeriidae</taxon>
        <taxon>Cyclospora</taxon>
    </lineage>
</organism>
<dbReference type="GO" id="GO:0006979">
    <property type="term" value="P:response to oxidative stress"/>
    <property type="evidence" value="ECO:0007669"/>
    <property type="project" value="InterPro"/>
</dbReference>
<accession>A0A1D3CXU1</accession>
<evidence type="ECO:0000256" key="1">
    <source>
        <dbReference type="ARBA" id="ARBA00004613"/>
    </source>
</evidence>
<evidence type="ECO:0000256" key="5">
    <source>
        <dbReference type="ARBA" id="ARBA00022729"/>
    </source>
</evidence>
<evidence type="ECO:0000313" key="8">
    <source>
        <dbReference type="Proteomes" id="UP000095192"/>
    </source>
</evidence>
<dbReference type="EMBL" id="JROU02001551">
    <property type="protein sequence ID" value="OEH76018.1"/>
    <property type="molecule type" value="Genomic_DNA"/>
</dbReference>
<protein>
    <submittedName>
        <fullName evidence="7">Glutathione thioredoxin</fullName>
    </submittedName>
</protein>
<keyword evidence="3" id="KW-0964">Secreted</keyword>
<dbReference type="AlphaFoldDB" id="A0A1D3CXU1"/>
<evidence type="ECO:0000256" key="6">
    <source>
        <dbReference type="ARBA" id="ARBA00023002"/>
    </source>
</evidence>
<gene>
    <name evidence="7" type="ORF">cyc_08111</name>
</gene>
<evidence type="ECO:0000256" key="4">
    <source>
        <dbReference type="ARBA" id="ARBA00022559"/>
    </source>
</evidence>
<evidence type="ECO:0000256" key="3">
    <source>
        <dbReference type="ARBA" id="ARBA00022525"/>
    </source>
</evidence>
<keyword evidence="4" id="KW-0575">Peroxidase</keyword>
<dbReference type="SUPFAM" id="SSF52833">
    <property type="entry name" value="Thioredoxin-like"/>
    <property type="match status" value="1"/>
</dbReference>
<dbReference type="PROSITE" id="PS51355">
    <property type="entry name" value="GLUTATHIONE_PEROXID_3"/>
    <property type="match status" value="1"/>
</dbReference>
<evidence type="ECO:0000256" key="2">
    <source>
        <dbReference type="ARBA" id="ARBA00006926"/>
    </source>
</evidence>
<keyword evidence="5" id="KW-0732">Signal</keyword>
<dbReference type="Proteomes" id="UP000095192">
    <property type="component" value="Unassembled WGS sequence"/>
</dbReference>
<dbReference type="Gene3D" id="3.40.30.10">
    <property type="entry name" value="Glutaredoxin"/>
    <property type="match status" value="1"/>
</dbReference>
<sequence length="142" mass="16251">MWLFSAWKSGAVPAALLSQDFFSLGAKDVEGNYRQMAEFKGQVLALPTTQFKEQEERDPALMCQAYKKFDINFPLFELTEMYSKGELKPVGWNFGKFLLDREGRVFKYYSPRIPPSALSADIEKLLKGELRGKKRNEAGILE</sequence>
<dbReference type="PANTHER" id="PTHR11592">
    <property type="entry name" value="GLUTATHIONE PEROXIDASE"/>
    <property type="match status" value="1"/>
</dbReference>
<dbReference type="GO" id="GO:0004602">
    <property type="term" value="F:glutathione peroxidase activity"/>
    <property type="evidence" value="ECO:0007669"/>
    <property type="project" value="TreeGrafter"/>
</dbReference>
<evidence type="ECO:0000313" key="7">
    <source>
        <dbReference type="EMBL" id="OEH76018.1"/>
    </source>
</evidence>
<dbReference type="VEuPathDB" id="ToxoDB:LOC34623923"/>
<comment type="similarity">
    <text evidence="2">Belongs to the glutathione peroxidase family.</text>
</comment>
<proteinExistence type="inferred from homology"/>
<comment type="subcellular location">
    <subcellularLocation>
        <location evidence="1">Secreted</location>
    </subcellularLocation>
</comment>
<dbReference type="InParanoid" id="A0A1D3CXU1"/>
<reference evidence="7 8" key="1">
    <citation type="journal article" date="2016" name="BMC Genomics">
        <title>Comparative genomics reveals Cyclospora cayetanensis possesses coccidia-like metabolism and invasion components but unique surface antigens.</title>
        <authorList>
            <person name="Liu S."/>
            <person name="Wang L."/>
            <person name="Zheng H."/>
            <person name="Xu Z."/>
            <person name="Roellig D.M."/>
            <person name="Li N."/>
            <person name="Frace M.A."/>
            <person name="Tang K."/>
            <person name="Arrowood M.J."/>
            <person name="Moss D.M."/>
            <person name="Zhang L."/>
            <person name="Feng Y."/>
            <person name="Xiao L."/>
        </authorList>
    </citation>
    <scope>NUCLEOTIDE SEQUENCE [LARGE SCALE GENOMIC DNA]</scope>
    <source>
        <strain evidence="7 8">CHN_HEN01</strain>
    </source>
</reference>
<dbReference type="VEuPathDB" id="ToxoDB:cyc_08111"/>
<name>A0A1D3CXU1_9EIME</name>
<dbReference type="PANTHER" id="PTHR11592:SF88">
    <property type="entry name" value="GLUTATHIONE PEROXIDASE-RELATED"/>
    <property type="match status" value="1"/>
</dbReference>
<comment type="caution">
    <text evidence="7">The sequence shown here is derived from an EMBL/GenBank/DDBJ whole genome shotgun (WGS) entry which is preliminary data.</text>
</comment>
<keyword evidence="8" id="KW-1185">Reference proteome</keyword>
<dbReference type="FunCoup" id="A0A1D3CXU1">
    <property type="interactions" value="125"/>
</dbReference>
<dbReference type="GO" id="GO:0005576">
    <property type="term" value="C:extracellular region"/>
    <property type="evidence" value="ECO:0007669"/>
    <property type="project" value="UniProtKB-SubCell"/>
</dbReference>
<keyword evidence="6" id="KW-0560">Oxidoreductase</keyword>